<proteinExistence type="predicted"/>
<evidence type="ECO:0000313" key="1">
    <source>
        <dbReference type="EMBL" id="ADH98803.1"/>
    </source>
</evidence>
<dbReference type="RefSeq" id="WP_013172227.1">
    <property type="nucleotide sequence ID" value="NC_014219.1"/>
</dbReference>
<dbReference type="AlphaFoldDB" id="D6XSL7"/>
<protein>
    <recommendedName>
        <fullName evidence="3">DUF429 domain-containing protein</fullName>
    </recommendedName>
</protein>
<dbReference type="eggNOG" id="ENOG5032RIT">
    <property type="taxonomic scope" value="Bacteria"/>
</dbReference>
<dbReference type="Proteomes" id="UP000000271">
    <property type="component" value="Chromosome"/>
</dbReference>
<keyword evidence="2" id="KW-1185">Reference proteome</keyword>
<dbReference type="KEGG" id="bse:Bsel_1291"/>
<dbReference type="OrthoDB" id="2111554at2"/>
<reference evidence="1" key="1">
    <citation type="submission" date="2009-10" db="EMBL/GenBank/DDBJ databases">
        <title>Complete sequence of Bacillus selenitireducens MLS10.</title>
        <authorList>
            <consortium name="US DOE Joint Genome Institute"/>
            <person name="Lucas S."/>
            <person name="Copeland A."/>
            <person name="Lapidus A."/>
            <person name="Glavina del Rio T."/>
            <person name="Dalin E."/>
            <person name="Tice H."/>
            <person name="Bruce D."/>
            <person name="Goodwin L."/>
            <person name="Pitluck S."/>
            <person name="Sims D."/>
            <person name="Brettin T."/>
            <person name="Detter J.C."/>
            <person name="Han C."/>
            <person name="Larimer F."/>
            <person name="Land M."/>
            <person name="Hauser L."/>
            <person name="Kyrpides N."/>
            <person name="Ovchinnikova G."/>
            <person name="Stolz J."/>
        </authorList>
    </citation>
    <scope>NUCLEOTIDE SEQUENCE [LARGE SCALE GENOMIC DNA]</scope>
    <source>
        <strain evidence="1">MLS10</strain>
    </source>
</reference>
<organism evidence="1 2">
    <name type="scientific">Bacillus selenitireducens (strain ATCC 700615 / DSM 15326 / MLS10)</name>
    <dbReference type="NCBI Taxonomy" id="439292"/>
    <lineage>
        <taxon>Bacteria</taxon>
        <taxon>Bacillati</taxon>
        <taxon>Bacillota</taxon>
        <taxon>Bacilli</taxon>
        <taxon>Bacillales</taxon>
        <taxon>Bacillaceae</taxon>
        <taxon>Salisediminibacterium</taxon>
    </lineage>
</organism>
<evidence type="ECO:0000313" key="2">
    <source>
        <dbReference type="Proteomes" id="UP000000271"/>
    </source>
</evidence>
<sequence>MTGRVIGIGWDVGGWMGSNHGLAVCEWIASENSVFWHGSQVGTSLPTDRLMGIGDILAATDSGLSLTETDRVTLGIDAPLGYPVAFQKLLHEEAHEAVTRPEREIDNPYAYRLTDRLIHRRFMKKPLSASFDRIGNNATVALSHAAEWREEGFKRMPHEETAYGNSLRQLIEVYPALVKTGRFKEATEPFRSVMPPLLEVGTDVYDAAICALYALAFSIPEPSRLLKLERPSERDMTLARTEGWIYHPFVDRNTM</sequence>
<name>D6XSL7_BACIE</name>
<dbReference type="STRING" id="439292.Bsel_1291"/>
<accession>D6XSL7</accession>
<dbReference type="HOGENOM" id="CLU_1088417_0_0_9"/>
<dbReference type="EMBL" id="CP001791">
    <property type="protein sequence ID" value="ADH98803.1"/>
    <property type="molecule type" value="Genomic_DNA"/>
</dbReference>
<gene>
    <name evidence="1" type="ordered locus">Bsel_1291</name>
</gene>
<evidence type="ECO:0008006" key="3">
    <source>
        <dbReference type="Google" id="ProtNLM"/>
    </source>
</evidence>